<dbReference type="InterPro" id="IPR012772">
    <property type="entry name" value="Ectoine_EctA"/>
</dbReference>
<dbReference type="STRING" id="1328313.DS2_05160"/>
<accession>W7QEA9</accession>
<comment type="catalytic activity">
    <reaction evidence="7 8">
        <text>L-2,4-diaminobutanoate + acetyl-CoA = (2S)-4-acetamido-2-aminobutanoate + CoA + H(+)</text>
        <dbReference type="Rhea" id="RHEA:16901"/>
        <dbReference type="ChEBI" id="CHEBI:15378"/>
        <dbReference type="ChEBI" id="CHEBI:57287"/>
        <dbReference type="ChEBI" id="CHEBI:57288"/>
        <dbReference type="ChEBI" id="CHEBI:58761"/>
        <dbReference type="ChEBI" id="CHEBI:58929"/>
        <dbReference type="EC" id="2.3.1.178"/>
    </reaction>
</comment>
<dbReference type="EC" id="2.3.1.178" evidence="3 8"/>
<dbReference type="Gene3D" id="3.40.630.30">
    <property type="match status" value="1"/>
</dbReference>
<name>W7QEA9_9ALTE</name>
<comment type="similarity">
    <text evidence="2 8">Belongs to the acetyltransferase family. EctA subfamily.</text>
</comment>
<evidence type="ECO:0000313" key="11">
    <source>
        <dbReference type="Proteomes" id="UP000019276"/>
    </source>
</evidence>
<evidence type="ECO:0000256" key="5">
    <source>
        <dbReference type="ARBA" id="ARBA00022679"/>
    </source>
</evidence>
<organism evidence="10 11">
    <name type="scientific">Catenovulum agarivorans DS-2</name>
    <dbReference type="NCBI Taxonomy" id="1328313"/>
    <lineage>
        <taxon>Bacteria</taxon>
        <taxon>Pseudomonadati</taxon>
        <taxon>Pseudomonadota</taxon>
        <taxon>Gammaproteobacteria</taxon>
        <taxon>Alteromonadales</taxon>
        <taxon>Alteromonadaceae</taxon>
        <taxon>Catenovulum</taxon>
    </lineage>
</organism>
<comment type="caution">
    <text evidence="10">The sequence shown here is derived from an EMBL/GenBank/DDBJ whole genome shotgun (WGS) entry which is preliminary data.</text>
</comment>
<evidence type="ECO:0000259" key="9">
    <source>
        <dbReference type="PROSITE" id="PS51186"/>
    </source>
</evidence>
<dbReference type="InterPro" id="IPR016181">
    <property type="entry name" value="Acyl_CoA_acyltransferase"/>
</dbReference>
<keyword evidence="5 8" id="KW-0808">Transferase</keyword>
<evidence type="ECO:0000256" key="8">
    <source>
        <dbReference type="RuleBase" id="RU365045"/>
    </source>
</evidence>
<dbReference type="UniPathway" id="UPA00067">
    <property type="reaction ID" value="UER00122"/>
</dbReference>
<comment type="function">
    <text evidence="8">Catalyzes the acetylation of L-2,4-diaminobutyrate (DABA) to gamma-N-acetyl-alpha,gamma-diaminobutyric acid (ADABA) with acetyl coenzyme A.</text>
</comment>
<comment type="pathway">
    <text evidence="1 8">Amine and polyamine biosynthesis; ectoine biosynthesis; L-ectoine from L-aspartate 4-semialdehyde: step 2/3.</text>
</comment>
<gene>
    <name evidence="8" type="primary">ectA</name>
    <name evidence="10" type="ORF">DS2_05160</name>
</gene>
<dbReference type="GO" id="GO:0019491">
    <property type="term" value="P:ectoine biosynthetic process"/>
    <property type="evidence" value="ECO:0007669"/>
    <property type="project" value="UniProtKB-UniPathway"/>
</dbReference>
<dbReference type="InterPro" id="IPR000182">
    <property type="entry name" value="GNAT_dom"/>
</dbReference>
<dbReference type="Proteomes" id="UP000019276">
    <property type="component" value="Unassembled WGS sequence"/>
</dbReference>
<proteinExistence type="inferred from homology"/>
<evidence type="ECO:0000256" key="4">
    <source>
        <dbReference type="ARBA" id="ARBA00017935"/>
    </source>
</evidence>
<dbReference type="AlphaFoldDB" id="W7QEA9"/>
<dbReference type="PROSITE" id="PS51186">
    <property type="entry name" value="GNAT"/>
    <property type="match status" value="1"/>
</dbReference>
<dbReference type="NCBIfam" id="TIGR02406">
    <property type="entry name" value="ectoine_EctA"/>
    <property type="match status" value="1"/>
</dbReference>
<sequence>MRLARPCPPLDTNSVYCNLLQCAHFSETCVIAELEGEVVGWVSAYINPQQVNTIFIWQMAVSEKARGQSLAFKMLNHLLSRAVCSEVTHLETTITKDNQASRSVFRKLASQLNTACAESSYFVRDIHFGGKHADEYLFKIGPISTNAKRMIKIKEETL</sequence>
<dbReference type="SUPFAM" id="SSF55729">
    <property type="entry name" value="Acyl-CoA N-acyltransferases (Nat)"/>
    <property type="match status" value="1"/>
</dbReference>
<evidence type="ECO:0000256" key="3">
    <source>
        <dbReference type="ARBA" id="ARBA00012355"/>
    </source>
</evidence>
<keyword evidence="11" id="KW-1185">Reference proteome</keyword>
<evidence type="ECO:0000256" key="2">
    <source>
        <dbReference type="ARBA" id="ARBA00010712"/>
    </source>
</evidence>
<dbReference type="eggNOG" id="COG0456">
    <property type="taxonomic scope" value="Bacteria"/>
</dbReference>
<feature type="domain" description="N-acetyltransferase" evidence="9">
    <location>
        <begin position="1"/>
        <end position="155"/>
    </location>
</feature>
<dbReference type="EMBL" id="ARZY01000006">
    <property type="protein sequence ID" value="EWH11219.1"/>
    <property type="molecule type" value="Genomic_DNA"/>
</dbReference>
<protein>
    <recommendedName>
        <fullName evidence="4 8">L-2,4-diaminobutyric acid acetyltransferase</fullName>
        <shortName evidence="8">DABA acetyltransferase</shortName>
        <ecNumber evidence="3 8">2.3.1.178</ecNumber>
    </recommendedName>
</protein>
<dbReference type="Pfam" id="PF00583">
    <property type="entry name" value="Acetyltransf_1"/>
    <property type="match status" value="1"/>
</dbReference>
<evidence type="ECO:0000313" key="10">
    <source>
        <dbReference type="EMBL" id="EWH11219.1"/>
    </source>
</evidence>
<dbReference type="GO" id="GO:0033816">
    <property type="term" value="F:diaminobutyrate acetyltransferase activity"/>
    <property type="evidence" value="ECO:0007669"/>
    <property type="project" value="UniProtKB-EC"/>
</dbReference>
<evidence type="ECO:0000256" key="7">
    <source>
        <dbReference type="ARBA" id="ARBA00048924"/>
    </source>
</evidence>
<evidence type="ECO:0000256" key="6">
    <source>
        <dbReference type="ARBA" id="ARBA00023315"/>
    </source>
</evidence>
<keyword evidence="6 8" id="KW-0012">Acyltransferase</keyword>
<evidence type="ECO:0000256" key="1">
    <source>
        <dbReference type="ARBA" id="ARBA00004978"/>
    </source>
</evidence>
<reference evidence="10 11" key="1">
    <citation type="journal article" date="2014" name="Genome Announc.">
        <title>Draft Genome Sequence of the Agar-Degrading Bacterium Catenovulum sp. Strain DS-2, Isolated from Intestines of Haliotis diversicolor.</title>
        <authorList>
            <person name="Shan D."/>
            <person name="Li X."/>
            <person name="Gu Z."/>
            <person name="Wei G."/>
            <person name="Gao Z."/>
            <person name="Shao Z."/>
        </authorList>
    </citation>
    <scope>NUCLEOTIDE SEQUENCE [LARGE SCALE GENOMIC DNA]</scope>
    <source>
        <strain evidence="10 11">DS-2</strain>
    </source>
</reference>
<dbReference type="CDD" id="cd04301">
    <property type="entry name" value="NAT_SF"/>
    <property type="match status" value="1"/>
</dbReference>